<dbReference type="PANTHER" id="PTHR46553:SF3">
    <property type="entry name" value="ADENINE NUCLEOTIDE ALPHA HYDROLASES-LIKE SUPERFAMILY PROTEIN"/>
    <property type="match status" value="1"/>
</dbReference>
<gene>
    <name evidence="3" type="ORF">H1V43_17060</name>
</gene>
<evidence type="ECO:0000313" key="3">
    <source>
        <dbReference type="EMBL" id="MBA4863059.1"/>
    </source>
</evidence>
<feature type="domain" description="UspA" evidence="2">
    <location>
        <begin position="5"/>
        <end position="140"/>
    </location>
</feature>
<dbReference type="PANTHER" id="PTHR46553">
    <property type="entry name" value="ADENINE NUCLEOTIDE ALPHA HYDROLASES-LIKE SUPERFAMILY PROTEIN"/>
    <property type="match status" value="1"/>
</dbReference>
<reference evidence="3 4" key="1">
    <citation type="submission" date="2020-07" db="EMBL/GenBank/DDBJ databases">
        <title>Streptomyces isolated from Indian soil.</title>
        <authorList>
            <person name="Mandal S."/>
            <person name="Maiti P.K."/>
        </authorList>
    </citation>
    <scope>NUCLEOTIDE SEQUENCE [LARGE SCALE GENOMIC DNA]</scope>
    <source>
        <strain evidence="3 4">PSKA54</strain>
    </source>
</reference>
<dbReference type="EMBL" id="JACEQY010000017">
    <property type="protein sequence ID" value="MBA4863059.1"/>
    <property type="molecule type" value="Genomic_DNA"/>
</dbReference>
<dbReference type="Pfam" id="PF00582">
    <property type="entry name" value="Usp"/>
    <property type="match status" value="2"/>
</dbReference>
<dbReference type="InterPro" id="IPR006016">
    <property type="entry name" value="UspA"/>
</dbReference>
<evidence type="ECO:0000256" key="1">
    <source>
        <dbReference type="ARBA" id="ARBA00008791"/>
    </source>
</evidence>
<comment type="caution">
    <text evidence="3">The sequence shown here is derived from an EMBL/GenBank/DDBJ whole genome shotgun (WGS) entry which is preliminary data.</text>
</comment>
<evidence type="ECO:0000259" key="2">
    <source>
        <dbReference type="Pfam" id="PF00582"/>
    </source>
</evidence>
<keyword evidence="4" id="KW-1185">Reference proteome</keyword>
<dbReference type="AlphaFoldDB" id="A0A7W2D1I6"/>
<name>A0A7W2D1I6_9ACTN</name>
<dbReference type="SUPFAM" id="SSF52402">
    <property type="entry name" value="Adenine nucleotide alpha hydrolases-like"/>
    <property type="match status" value="2"/>
</dbReference>
<sequence length="292" mass="31288">MDLPVVVGVDGSEPSLQTVDWAVDEAARHGVPLRLIYASLWERYAGTSPLSGTARPSEEIMAEQIIASGVERARRRNADVKVSGEVVPDDAVSALLQAGHEASVLVTGSRGRGELTELLLGPVSLTVAARAGVCPVIVVRGSEPNRQGDFQRVVVGVGDSPERLAAVRFAFREAEARGCPLHAVRAWRFPAHEHVEHPFAADDAERVHEQQASTELTDALREALEEHPRVQVHAQTIEGSAHRALLHASAEADLLVVGALRRHGDFGLQLGRVAHAALHHAHCPVAVVPQQA</sequence>
<protein>
    <submittedName>
        <fullName evidence="3">Universal stress protein</fullName>
    </submittedName>
</protein>
<evidence type="ECO:0000313" key="4">
    <source>
        <dbReference type="Proteomes" id="UP000586976"/>
    </source>
</evidence>
<feature type="domain" description="UspA" evidence="2">
    <location>
        <begin position="150"/>
        <end position="289"/>
    </location>
</feature>
<dbReference type="PRINTS" id="PR01438">
    <property type="entry name" value="UNVRSLSTRESS"/>
</dbReference>
<organism evidence="3 4">
    <name type="scientific">Streptomyces himalayensis subsp. aureolus</name>
    <dbReference type="NCBI Taxonomy" id="2758039"/>
    <lineage>
        <taxon>Bacteria</taxon>
        <taxon>Bacillati</taxon>
        <taxon>Actinomycetota</taxon>
        <taxon>Actinomycetes</taxon>
        <taxon>Kitasatosporales</taxon>
        <taxon>Streptomycetaceae</taxon>
        <taxon>Streptomyces</taxon>
        <taxon>Streptomyces himalayensis</taxon>
    </lineage>
</organism>
<proteinExistence type="inferred from homology"/>
<comment type="similarity">
    <text evidence="1">Belongs to the universal stress protein A family.</text>
</comment>
<dbReference type="Proteomes" id="UP000586976">
    <property type="component" value="Unassembled WGS sequence"/>
</dbReference>
<dbReference type="InterPro" id="IPR006015">
    <property type="entry name" value="Universal_stress_UspA"/>
</dbReference>
<dbReference type="Gene3D" id="3.40.50.620">
    <property type="entry name" value="HUPs"/>
    <property type="match status" value="2"/>
</dbReference>
<dbReference type="InterPro" id="IPR014729">
    <property type="entry name" value="Rossmann-like_a/b/a_fold"/>
</dbReference>
<accession>A0A7W2D1I6</accession>
<dbReference type="RefSeq" id="WP_181864810.1">
    <property type="nucleotide sequence ID" value="NZ_JACEQY010000017.1"/>
</dbReference>